<dbReference type="SUPFAM" id="SSF54991">
    <property type="entry name" value="Anticodon-binding domain of PheRS"/>
    <property type="match status" value="1"/>
</dbReference>
<comment type="cofactor">
    <cofactor evidence="1">
        <name>Mg(2+)</name>
        <dbReference type="ChEBI" id="CHEBI:18420"/>
    </cofactor>
</comment>
<dbReference type="SMART" id="SM00896">
    <property type="entry name" value="FDX-ACB"/>
    <property type="match status" value="1"/>
</dbReference>
<dbReference type="GO" id="GO:0003723">
    <property type="term" value="F:RNA binding"/>
    <property type="evidence" value="ECO:0007669"/>
    <property type="project" value="InterPro"/>
</dbReference>
<dbReference type="InterPro" id="IPR045864">
    <property type="entry name" value="aa-tRNA-synth_II/BPL/LPL"/>
</dbReference>
<keyword evidence="4" id="KW-0479">Metal-binding</keyword>
<dbReference type="InterPro" id="IPR005147">
    <property type="entry name" value="tRNA_synthase_B5-dom"/>
</dbReference>
<dbReference type="SUPFAM" id="SSF46955">
    <property type="entry name" value="Putative DNA-binding domain"/>
    <property type="match status" value="2"/>
</dbReference>
<evidence type="ECO:0000256" key="1">
    <source>
        <dbReference type="ARBA" id="ARBA00001946"/>
    </source>
</evidence>
<geneLocation type="plastid" evidence="12"/>
<accession>A0A4D6WYT8</accession>
<dbReference type="PROSITE" id="PS51447">
    <property type="entry name" value="FDX_ACB"/>
    <property type="match status" value="1"/>
</dbReference>
<dbReference type="InterPro" id="IPR005121">
    <property type="entry name" value="Fdx_antiC-bd"/>
</dbReference>
<keyword evidence="7" id="KW-0460">Magnesium</keyword>
<dbReference type="GO" id="GO:0006432">
    <property type="term" value="P:phenylalanyl-tRNA aminoacylation"/>
    <property type="evidence" value="ECO:0007669"/>
    <property type="project" value="InterPro"/>
</dbReference>
<dbReference type="InterPro" id="IPR020825">
    <property type="entry name" value="Phe-tRNA_synthase-like_B3/B4"/>
</dbReference>
<dbReference type="InterPro" id="IPR045060">
    <property type="entry name" value="Phe-tRNA-ligase_IIc_bsu"/>
</dbReference>
<evidence type="ECO:0000256" key="4">
    <source>
        <dbReference type="ARBA" id="ARBA00022723"/>
    </source>
</evidence>
<evidence type="ECO:0000256" key="2">
    <source>
        <dbReference type="ARBA" id="ARBA00012814"/>
    </source>
</evidence>
<dbReference type="Gene3D" id="3.50.40.10">
    <property type="entry name" value="Phenylalanyl-trna Synthetase, Chain B, domain 3"/>
    <property type="match status" value="1"/>
</dbReference>
<reference evidence="12" key="2">
    <citation type="submission" date="2019-04" db="EMBL/GenBank/DDBJ databases">
        <authorList>
            <person name="Pasella M."/>
        </authorList>
    </citation>
    <scope>NUCLEOTIDE SEQUENCE</scope>
    <source>
        <strain evidence="12">29588_6</strain>
    </source>
</reference>
<evidence type="ECO:0000256" key="8">
    <source>
        <dbReference type="ARBA" id="ARBA00022917"/>
    </source>
</evidence>
<dbReference type="Gene3D" id="3.30.56.10">
    <property type="match status" value="2"/>
</dbReference>
<dbReference type="GO" id="GO:0000287">
    <property type="term" value="F:magnesium ion binding"/>
    <property type="evidence" value="ECO:0007669"/>
    <property type="project" value="InterPro"/>
</dbReference>
<evidence type="ECO:0000313" key="12">
    <source>
        <dbReference type="EMBL" id="QCI08282.1"/>
    </source>
</evidence>
<feature type="domain" description="FDX-ACB" evidence="10">
    <location>
        <begin position="594"/>
        <end position="684"/>
    </location>
</feature>
<dbReference type="SMART" id="SM00874">
    <property type="entry name" value="B5"/>
    <property type="match status" value="1"/>
</dbReference>
<sequence length="685" mass="81053">MKFSWKSLNQFIDLKEIEFNDIINKLTLAGFEIDGIENKKEINDKIIDLNITANRQDTLSTIGLAREISNLIKKPCLINNYKINNIKSKKLIINEKTDIHYISITIIKNLQKQTSPKWLIDYLQGFEIKSENLILDTIKYTQIKWGQTINILDISEFNNKSINNERIKIIKTKDLKDKNKNINKEIITYNDLQLFKINPDNNTKLDYNKCISDIIILAYIYKNNKIDYIYKPDLIDGYNEVIHIIKTYGSGIIGNEYYYSKDTYEKQYQIKINKNKIQKILGPIKNTYSQYIKTKVITNILYQLKLQPEYSSYTKIFSINIPPYRRNDLKRDIDIIEEIGRIYGYQNFIDKLPTTKQEGLTSYQNHLTKKIRKTLRDLGLHEVINSSLINDNQYLIKNNNKLNNRSISIYNPLLEDQSILRKNLIDNLIRNKIYNNNQKNKNLEIFEIGKIFYQNLNTEICKEEISIAGILSNNNFIKQSWEDKSTPLNWFHAKGIIEDFFEKLETDIIWETVNNLKEEALTKHIYRYYNPNKTTIIKNPINNTTIGILGELSKKFSKNFSDNQLINIFEINLQTLIETHVKKTHLDHTLSYYSRYPNVIRDISIKINKNIKISEIKQYILEINQNLIEDVEIFNEYYNKINNDRNVGLRITYRSFNRTLNNKDIQYIDQTITNIFNYINNKSKP</sequence>
<organism evidence="12">
    <name type="scientific">Pterothamnion crispum</name>
    <dbReference type="NCBI Taxonomy" id="1550583"/>
    <lineage>
        <taxon>Eukaryota</taxon>
        <taxon>Rhodophyta</taxon>
        <taxon>Florideophyceae</taxon>
        <taxon>Rhodymeniophycidae</taxon>
        <taxon>Ceramiales</taxon>
        <taxon>Ceramiaceae</taxon>
        <taxon>Pterothamnion</taxon>
    </lineage>
</organism>
<dbReference type="Pfam" id="PF17759">
    <property type="entry name" value="tRNA_synthFbeta"/>
    <property type="match status" value="1"/>
</dbReference>
<name>A0A4D6WYT8_9FLOR</name>
<keyword evidence="5" id="KW-0547">Nucleotide-binding</keyword>
<protein>
    <recommendedName>
        <fullName evidence="2">phenylalanine--tRNA ligase</fullName>
        <ecNumber evidence="2">6.1.1.20</ecNumber>
    </recommendedName>
</protein>
<evidence type="ECO:0000256" key="6">
    <source>
        <dbReference type="ARBA" id="ARBA00022840"/>
    </source>
</evidence>
<dbReference type="PROSITE" id="PS51483">
    <property type="entry name" value="B5"/>
    <property type="match status" value="1"/>
</dbReference>
<proteinExistence type="predicted"/>
<keyword evidence="9" id="KW-0030">Aminoacyl-tRNA synthetase</keyword>
<evidence type="ECO:0000259" key="11">
    <source>
        <dbReference type="PROSITE" id="PS51483"/>
    </source>
</evidence>
<dbReference type="AlphaFoldDB" id="A0A4D6WYT8"/>
<evidence type="ECO:0000256" key="3">
    <source>
        <dbReference type="ARBA" id="ARBA00022598"/>
    </source>
</evidence>
<feature type="domain" description="B5" evidence="11">
    <location>
        <begin position="265"/>
        <end position="350"/>
    </location>
</feature>
<dbReference type="InterPro" id="IPR041616">
    <property type="entry name" value="PheRS_beta_core"/>
</dbReference>
<evidence type="ECO:0000256" key="7">
    <source>
        <dbReference type="ARBA" id="ARBA00022842"/>
    </source>
</evidence>
<evidence type="ECO:0000256" key="5">
    <source>
        <dbReference type="ARBA" id="ARBA00022741"/>
    </source>
</evidence>
<dbReference type="Gene3D" id="3.30.930.10">
    <property type="entry name" value="Bira Bifunctional Protein, Domain 2"/>
    <property type="match status" value="1"/>
</dbReference>
<keyword evidence="12" id="KW-0934">Plastid</keyword>
<dbReference type="GO" id="GO:0005524">
    <property type="term" value="F:ATP binding"/>
    <property type="evidence" value="ECO:0007669"/>
    <property type="project" value="UniProtKB-KW"/>
</dbReference>
<dbReference type="GO" id="GO:0004826">
    <property type="term" value="F:phenylalanine-tRNA ligase activity"/>
    <property type="evidence" value="ECO:0007669"/>
    <property type="project" value="UniProtKB-EC"/>
</dbReference>
<gene>
    <name evidence="12" type="primary">syfB</name>
</gene>
<dbReference type="Pfam" id="PF03147">
    <property type="entry name" value="FDX-ACB"/>
    <property type="match status" value="1"/>
</dbReference>
<dbReference type="SUPFAM" id="SSF55681">
    <property type="entry name" value="Class II aaRS and biotin synthetases"/>
    <property type="match status" value="1"/>
</dbReference>
<keyword evidence="6" id="KW-0067">ATP-binding</keyword>
<dbReference type="InterPro" id="IPR036690">
    <property type="entry name" value="Fdx_antiC-bd_sf"/>
</dbReference>
<reference evidence="12" key="1">
    <citation type="journal article" date="2019" name="Mol. Phylogenet. Evol.">
        <title>Morphological evolution and classification of the red algal order Ceramiales inferred using plastid phylogenomics.</title>
        <authorList>
            <person name="Diaz-Tapia P."/>
            <person name="Pasella M.M."/>
            <person name="Verbruggen H."/>
            <person name="Maggs C.A."/>
        </authorList>
    </citation>
    <scope>NUCLEOTIDE SEQUENCE</scope>
    <source>
        <strain evidence="12">29588_6</strain>
    </source>
</reference>
<dbReference type="Pfam" id="PF03484">
    <property type="entry name" value="B5"/>
    <property type="match status" value="1"/>
</dbReference>
<dbReference type="Gene3D" id="3.30.70.380">
    <property type="entry name" value="Ferrodoxin-fold anticodon-binding domain"/>
    <property type="match status" value="1"/>
</dbReference>
<dbReference type="PANTHER" id="PTHR10947">
    <property type="entry name" value="PHENYLALANYL-TRNA SYNTHETASE BETA CHAIN AND LEUCINE-RICH REPEAT-CONTAINING PROTEIN 47"/>
    <property type="match status" value="1"/>
</dbReference>
<dbReference type="GO" id="GO:0009328">
    <property type="term" value="C:phenylalanine-tRNA ligase complex"/>
    <property type="evidence" value="ECO:0007669"/>
    <property type="project" value="TreeGrafter"/>
</dbReference>
<dbReference type="EC" id="6.1.1.20" evidence="2"/>
<dbReference type="PANTHER" id="PTHR10947:SF0">
    <property type="entry name" value="PHENYLALANINE--TRNA LIGASE BETA SUBUNIT"/>
    <property type="match status" value="1"/>
</dbReference>
<dbReference type="CDD" id="cd00769">
    <property type="entry name" value="PheRS_beta_core"/>
    <property type="match status" value="1"/>
</dbReference>
<keyword evidence="3 12" id="KW-0436">Ligase</keyword>
<dbReference type="EMBL" id="MK814724">
    <property type="protein sequence ID" value="QCI08282.1"/>
    <property type="molecule type" value="Genomic_DNA"/>
</dbReference>
<dbReference type="SUPFAM" id="SSF56037">
    <property type="entry name" value="PheT/TilS domain"/>
    <property type="match status" value="1"/>
</dbReference>
<keyword evidence="8" id="KW-0648">Protein biosynthesis</keyword>
<evidence type="ECO:0000256" key="9">
    <source>
        <dbReference type="ARBA" id="ARBA00023146"/>
    </source>
</evidence>
<dbReference type="InterPro" id="IPR009061">
    <property type="entry name" value="DNA-bd_dom_put_sf"/>
</dbReference>
<evidence type="ECO:0000259" key="10">
    <source>
        <dbReference type="PROSITE" id="PS51447"/>
    </source>
</evidence>